<reference evidence="4" key="1">
    <citation type="submission" date="2010-07" db="EMBL/GenBank/DDBJ databases">
        <title>The genome sequence of Gaeumannomyces graminis var. tritici strain R3-111a-1.</title>
        <authorList>
            <consortium name="The Broad Institute Genome Sequencing Platform"/>
            <person name="Ma L.-J."/>
            <person name="Dead R."/>
            <person name="Young S."/>
            <person name="Zeng Q."/>
            <person name="Koehrsen M."/>
            <person name="Alvarado L."/>
            <person name="Berlin A."/>
            <person name="Chapman S.B."/>
            <person name="Chen Z."/>
            <person name="Freedman E."/>
            <person name="Gellesch M."/>
            <person name="Goldberg J."/>
            <person name="Griggs A."/>
            <person name="Gujja S."/>
            <person name="Heilman E.R."/>
            <person name="Heiman D."/>
            <person name="Hepburn T."/>
            <person name="Howarth C."/>
            <person name="Jen D."/>
            <person name="Larson L."/>
            <person name="Mehta T."/>
            <person name="Neiman D."/>
            <person name="Pearson M."/>
            <person name="Roberts A."/>
            <person name="Saif S."/>
            <person name="Shea T."/>
            <person name="Shenoy N."/>
            <person name="Sisk P."/>
            <person name="Stolte C."/>
            <person name="Sykes S."/>
            <person name="Walk T."/>
            <person name="White J."/>
            <person name="Yandava C."/>
            <person name="Haas B."/>
            <person name="Nusbaum C."/>
            <person name="Birren B."/>
        </authorList>
    </citation>
    <scope>NUCLEOTIDE SEQUENCE [LARGE SCALE GENOMIC DNA]</scope>
    <source>
        <strain evidence="4">R3-111a-1</strain>
    </source>
</reference>
<sequence>MHFSAALLSLATTALAIDIRGHANSNCGGGFRACTNINPNVCCVFSTSASSGLLSVSIAAIPTSWRITGEAYTGGGCSFLGGQWDSNGTPDICMPFSSRGDRTGGRYWFRSRKRADDRSCPAEQAGVGKCEAAAKPDTLVLADGTKYSISGLADDKVEEMSKIADSGAGADAMPAEFQVLRRDVKA</sequence>
<evidence type="ECO:0000313" key="2">
    <source>
        <dbReference type="EMBL" id="EJT79319.1"/>
    </source>
</evidence>
<dbReference type="EnsemblFungi" id="EJT79319">
    <property type="protein sequence ID" value="EJT79319"/>
    <property type="gene ID" value="GGTG_04404"/>
</dbReference>
<reference evidence="2" key="2">
    <citation type="submission" date="2010-07" db="EMBL/GenBank/DDBJ databases">
        <authorList>
            <consortium name="The Broad Institute Genome Sequencing Platform"/>
            <consortium name="Broad Institute Genome Sequencing Center for Infectious Disease"/>
            <person name="Ma L.-J."/>
            <person name="Dead R."/>
            <person name="Young S."/>
            <person name="Zeng Q."/>
            <person name="Koehrsen M."/>
            <person name="Alvarado L."/>
            <person name="Berlin A."/>
            <person name="Chapman S.B."/>
            <person name="Chen Z."/>
            <person name="Freedman E."/>
            <person name="Gellesch M."/>
            <person name="Goldberg J."/>
            <person name="Griggs A."/>
            <person name="Gujja S."/>
            <person name="Heilman E.R."/>
            <person name="Heiman D."/>
            <person name="Hepburn T."/>
            <person name="Howarth C."/>
            <person name="Jen D."/>
            <person name="Larson L."/>
            <person name="Mehta T."/>
            <person name="Neiman D."/>
            <person name="Pearson M."/>
            <person name="Roberts A."/>
            <person name="Saif S."/>
            <person name="Shea T."/>
            <person name="Shenoy N."/>
            <person name="Sisk P."/>
            <person name="Stolte C."/>
            <person name="Sykes S."/>
            <person name="Walk T."/>
            <person name="White J."/>
            <person name="Yandava C."/>
            <person name="Haas B."/>
            <person name="Nusbaum C."/>
            <person name="Birren B."/>
        </authorList>
    </citation>
    <scope>NUCLEOTIDE SEQUENCE</scope>
    <source>
        <strain evidence="2">R3-111a-1</strain>
    </source>
</reference>
<dbReference type="VEuPathDB" id="FungiDB:GGTG_04404"/>
<feature type="chain" id="PRO_5015094409" description="Secreted protein" evidence="1">
    <location>
        <begin position="17"/>
        <end position="186"/>
    </location>
</feature>
<gene>
    <name evidence="3" type="primary">20344862</name>
    <name evidence="2" type="ORF">GGTG_04404</name>
</gene>
<dbReference type="OrthoDB" id="5383526at2759"/>
<protein>
    <recommendedName>
        <fullName evidence="5">Secreted protein</fullName>
    </recommendedName>
</protein>
<dbReference type="GeneID" id="20344862"/>
<dbReference type="eggNOG" id="ENOG502SYVI">
    <property type="taxonomic scope" value="Eukaryota"/>
</dbReference>
<reference evidence="3" key="5">
    <citation type="submission" date="2018-04" db="UniProtKB">
        <authorList>
            <consortium name="EnsemblFungi"/>
        </authorList>
    </citation>
    <scope>IDENTIFICATION</scope>
    <source>
        <strain evidence="3">R3-111a-1</strain>
    </source>
</reference>
<evidence type="ECO:0008006" key="5">
    <source>
        <dbReference type="Google" id="ProtNLM"/>
    </source>
</evidence>
<reference evidence="2" key="3">
    <citation type="submission" date="2010-09" db="EMBL/GenBank/DDBJ databases">
        <title>Annotation of Gaeumannomyces graminis var. tritici R3-111a-1.</title>
        <authorList>
            <consortium name="The Broad Institute Genome Sequencing Platform"/>
            <person name="Ma L.-J."/>
            <person name="Dead R."/>
            <person name="Young S.K."/>
            <person name="Zeng Q."/>
            <person name="Gargeya S."/>
            <person name="Fitzgerald M."/>
            <person name="Haas B."/>
            <person name="Abouelleil A."/>
            <person name="Alvarado L."/>
            <person name="Arachchi H.M."/>
            <person name="Berlin A."/>
            <person name="Brown A."/>
            <person name="Chapman S.B."/>
            <person name="Chen Z."/>
            <person name="Dunbar C."/>
            <person name="Freedman E."/>
            <person name="Gearin G."/>
            <person name="Gellesch M."/>
            <person name="Goldberg J."/>
            <person name="Griggs A."/>
            <person name="Gujja S."/>
            <person name="Heiman D."/>
            <person name="Howarth C."/>
            <person name="Larson L."/>
            <person name="Lui A."/>
            <person name="MacDonald P.J.P."/>
            <person name="Mehta T."/>
            <person name="Montmayeur A."/>
            <person name="Murphy C."/>
            <person name="Neiman D."/>
            <person name="Pearson M."/>
            <person name="Priest M."/>
            <person name="Roberts A."/>
            <person name="Saif S."/>
            <person name="Shea T."/>
            <person name="Shenoy N."/>
            <person name="Sisk P."/>
            <person name="Stolte C."/>
            <person name="Sykes S."/>
            <person name="Yandava C."/>
            <person name="Wortman J."/>
            <person name="Nusbaum C."/>
            <person name="Birren B."/>
        </authorList>
    </citation>
    <scope>NUCLEOTIDE SEQUENCE</scope>
    <source>
        <strain evidence="2">R3-111a-1</strain>
    </source>
</reference>
<proteinExistence type="predicted"/>
<keyword evidence="1" id="KW-0732">Signal</keyword>
<dbReference type="EMBL" id="GL385396">
    <property type="protein sequence ID" value="EJT79319.1"/>
    <property type="molecule type" value="Genomic_DNA"/>
</dbReference>
<accession>J3NT06</accession>
<evidence type="ECO:0000313" key="4">
    <source>
        <dbReference type="Proteomes" id="UP000006039"/>
    </source>
</evidence>
<organism evidence="2">
    <name type="scientific">Gaeumannomyces tritici (strain R3-111a-1)</name>
    <name type="common">Wheat and barley take-all root rot fungus</name>
    <name type="synonym">Gaeumannomyces graminis var. tritici</name>
    <dbReference type="NCBI Taxonomy" id="644352"/>
    <lineage>
        <taxon>Eukaryota</taxon>
        <taxon>Fungi</taxon>
        <taxon>Dikarya</taxon>
        <taxon>Ascomycota</taxon>
        <taxon>Pezizomycotina</taxon>
        <taxon>Sordariomycetes</taxon>
        <taxon>Sordariomycetidae</taxon>
        <taxon>Magnaporthales</taxon>
        <taxon>Magnaporthaceae</taxon>
        <taxon>Gaeumannomyces</taxon>
    </lineage>
</organism>
<dbReference type="Proteomes" id="UP000006039">
    <property type="component" value="Unassembled WGS sequence"/>
</dbReference>
<dbReference type="HOGENOM" id="CLU_091421_0_0_1"/>
<keyword evidence="4" id="KW-1185">Reference proteome</keyword>
<dbReference type="AlphaFoldDB" id="J3NT06"/>
<reference evidence="3" key="4">
    <citation type="journal article" date="2015" name="G3 (Bethesda)">
        <title>Genome sequences of three phytopathogenic species of the Magnaporthaceae family of fungi.</title>
        <authorList>
            <person name="Okagaki L.H."/>
            <person name="Nunes C.C."/>
            <person name="Sailsbery J."/>
            <person name="Clay B."/>
            <person name="Brown D."/>
            <person name="John T."/>
            <person name="Oh Y."/>
            <person name="Young N."/>
            <person name="Fitzgerald M."/>
            <person name="Haas B.J."/>
            <person name="Zeng Q."/>
            <person name="Young S."/>
            <person name="Adiconis X."/>
            <person name="Fan L."/>
            <person name="Levin J.Z."/>
            <person name="Mitchell T.K."/>
            <person name="Okubara P.A."/>
            <person name="Farman M.L."/>
            <person name="Kohn L.M."/>
            <person name="Birren B."/>
            <person name="Ma L.-J."/>
            <person name="Dean R.A."/>
        </authorList>
    </citation>
    <scope>NUCLEOTIDE SEQUENCE</scope>
    <source>
        <strain evidence="3">R3-111a-1</strain>
    </source>
</reference>
<evidence type="ECO:0000256" key="1">
    <source>
        <dbReference type="SAM" id="SignalP"/>
    </source>
</evidence>
<dbReference type="RefSeq" id="XP_009220464.1">
    <property type="nucleotide sequence ID" value="XM_009222200.1"/>
</dbReference>
<name>J3NT06_GAET3</name>
<evidence type="ECO:0000313" key="3">
    <source>
        <dbReference type="EnsemblFungi" id="EJT79319"/>
    </source>
</evidence>
<feature type="signal peptide" evidence="1">
    <location>
        <begin position="1"/>
        <end position="16"/>
    </location>
</feature>